<evidence type="ECO:0000313" key="3">
    <source>
        <dbReference type="EMBL" id="KAJ8981796.1"/>
    </source>
</evidence>
<dbReference type="SMART" id="SM00595">
    <property type="entry name" value="MADF"/>
    <property type="match status" value="1"/>
</dbReference>
<evidence type="ECO:0000256" key="1">
    <source>
        <dbReference type="SAM" id="MobiDB-lite"/>
    </source>
</evidence>
<reference evidence="3" key="1">
    <citation type="journal article" date="2023" name="Insect Mol. Biol.">
        <title>Genome sequencing provides insights into the evolution of gene families encoding plant cell wall-degrading enzymes in longhorned beetles.</title>
        <authorList>
            <person name="Shin N.R."/>
            <person name="Okamura Y."/>
            <person name="Kirsch R."/>
            <person name="Pauchet Y."/>
        </authorList>
    </citation>
    <scope>NUCLEOTIDE SEQUENCE</scope>
    <source>
        <strain evidence="3">MMC_N1</strain>
    </source>
</reference>
<dbReference type="PANTHER" id="PTHR12243">
    <property type="entry name" value="MADF DOMAIN TRANSCRIPTION FACTOR"/>
    <property type="match status" value="1"/>
</dbReference>
<dbReference type="EMBL" id="JAPWTJ010000163">
    <property type="protein sequence ID" value="KAJ8981796.1"/>
    <property type="molecule type" value="Genomic_DNA"/>
</dbReference>
<gene>
    <name evidence="3" type="ORF">NQ317_006876</name>
</gene>
<feature type="region of interest" description="Disordered" evidence="1">
    <location>
        <begin position="167"/>
        <end position="191"/>
    </location>
</feature>
<evidence type="ECO:0000259" key="2">
    <source>
        <dbReference type="PROSITE" id="PS51029"/>
    </source>
</evidence>
<dbReference type="Proteomes" id="UP001162164">
    <property type="component" value="Unassembled WGS sequence"/>
</dbReference>
<feature type="domain" description="MADF" evidence="2">
    <location>
        <begin position="13"/>
        <end position="116"/>
    </location>
</feature>
<feature type="compositionally biased region" description="Low complexity" evidence="1">
    <location>
        <begin position="167"/>
        <end position="178"/>
    </location>
</feature>
<protein>
    <recommendedName>
        <fullName evidence="2">MADF domain-containing protein</fullName>
    </recommendedName>
</protein>
<name>A0ABQ9JU21_9CUCU</name>
<proteinExistence type="predicted"/>
<organism evidence="3 4">
    <name type="scientific">Molorchus minor</name>
    <dbReference type="NCBI Taxonomy" id="1323400"/>
    <lineage>
        <taxon>Eukaryota</taxon>
        <taxon>Metazoa</taxon>
        <taxon>Ecdysozoa</taxon>
        <taxon>Arthropoda</taxon>
        <taxon>Hexapoda</taxon>
        <taxon>Insecta</taxon>
        <taxon>Pterygota</taxon>
        <taxon>Neoptera</taxon>
        <taxon>Endopterygota</taxon>
        <taxon>Coleoptera</taxon>
        <taxon>Polyphaga</taxon>
        <taxon>Cucujiformia</taxon>
        <taxon>Chrysomeloidea</taxon>
        <taxon>Cerambycidae</taxon>
        <taxon>Lamiinae</taxon>
        <taxon>Monochamini</taxon>
        <taxon>Molorchus</taxon>
    </lineage>
</organism>
<sequence length="227" mass="26460">MADRSLNVINSSKLIEEIRKHRALYDLKVSNGNVELKKQNWEDVAKALFEDRWMHFNSAEKDALVREIQVKWKSLRDNFTRILRKEKEDEQSGQSTGKKKRYIYYDQLMFLLPHTSFRKNISNVIYVDENKDSNESFQSNEENPLQTSTPSSIGSVQPLQFIQIQPSPSLPSVTTLSTNQSTEEDDSNSNKRIASVLEQVIAIQKEEKNDDPMGNKKFLFVNFYYRL</sequence>
<comment type="caution">
    <text evidence="3">The sequence shown here is derived from an EMBL/GenBank/DDBJ whole genome shotgun (WGS) entry which is preliminary data.</text>
</comment>
<accession>A0ABQ9JU21</accession>
<dbReference type="PROSITE" id="PS51029">
    <property type="entry name" value="MADF"/>
    <property type="match status" value="1"/>
</dbReference>
<dbReference type="Pfam" id="PF10545">
    <property type="entry name" value="MADF_DNA_bdg"/>
    <property type="match status" value="1"/>
</dbReference>
<dbReference type="InterPro" id="IPR006578">
    <property type="entry name" value="MADF-dom"/>
</dbReference>
<dbReference type="PANTHER" id="PTHR12243:SF67">
    <property type="entry name" value="COREPRESSOR OF PANGOLIN, ISOFORM A-RELATED"/>
    <property type="match status" value="1"/>
</dbReference>
<dbReference type="InterPro" id="IPR039353">
    <property type="entry name" value="TF_Adf1"/>
</dbReference>
<keyword evidence="4" id="KW-1185">Reference proteome</keyword>
<evidence type="ECO:0000313" key="4">
    <source>
        <dbReference type="Proteomes" id="UP001162164"/>
    </source>
</evidence>